<feature type="non-terminal residue" evidence="2">
    <location>
        <position position="1"/>
    </location>
</feature>
<evidence type="ECO:0000313" key="2">
    <source>
        <dbReference type="EMBL" id="REJ10037.1"/>
    </source>
</evidence>
<name>A0A3E0JB58_9BACI</name>
<comment type="caution">
    <text evidence="2">The sequence shown here is derived from an EMBL/GenBank/DDBJ whole genome shotgun (WGS) entry which is preliminary data.</text>
</comment>
<evidence type="ECO:0000256" key="1">
    <source>
        <dbReference type="SAM" id="MobiDB-lite"/>
    </source>
</evidence>
<protein>
    <submittedName>
        <fullName evidence="2">Uncharacterized protein</fullName>
    </submittedName>
</protein>
<dbReference type="AlphaFoldDB" id="A0A3E0JB58"/>
<reference evidence="2 3" key="1">
    <citation type="submission" date="2018-08" db="EMBL/GenBank/DDBJ databases">
        <title>Genome sequence of Halobacillus trueperi KCTC 3686.</title>
        <authorList>
            <person name="Cho K.H."/>
            <person name="Kwak M.-J."/>
            <person name="Kim B.-Y."/>
            <person name="Chun J."/>
        </authorList>
    </citation>
    <scope>NUCLEOTIDE SEQUENCE [LARGE SCALE GENOMIC DNA]</scope>
    <source>
        <strain evidence="2 3">KCTC 3686</strain>
    </source>
</reference>
<dbReference type="EMBL" id="QUAE01000003">
    <property type="protein sequence ID" value="REJ10037.1"/>
    <property type="molecule type" value="Genomic_DNA"/>
</dbReference>
<accession>A0A3E0JB58</accession>
<evidence type="ECO:0000313" key="3">
    <source>
        <dbReference type="Proteomes" id="UP000256305"/>
    </source>
</evidence>
<sequence length="104" mass="11352">PTVRSIKRSVSSFQDSNTSAREFDPYTPIAGLLLIREGGFETLIRQRGGGEWGDSCGKKVLGETPQSEARGGSPRSRGKRLIPRSPIHSTKVSKLSLPQYCHIA</sequence>
<dbReference type="Proteomes" id="UP000256305">
    <property type="component" value="Unassembled WGS sequence"/>
</dbReference>
<organism evidence="2 3">
    <name type="scientific">Halobacillus trueperi</name>
    <dbReference type="NCBI Taxonomy" id="156205"/>
    <lineage>
        <taxon>Bacteria</taxon>
        <taxon>Bacillati</taxon>
        <taxon>Bacillota</taxon>
        <taxon>Bacilli</taxon>
        <taxon>Bacillales</taxon>
        <taxon>Bacillaceae</taxon>
        <taxon>Halobacillus</taxon>
    </lineage>
</organism>
<feature type="compositionally biased region" description="Polar residues" evidence="1">
    <location>
        <begin position="8"/>
        <end position="20"/>
    </location>
</feature>
<gene>
    <name evidence="2" type="ORF">DYE48_04795</name>
</gene>
<feature type="region of interest" description="Disordered" evidence="1">
    <location>
        <begin position="49"/>
        <end position="87"/>
    </location>
</feature>
<keyword evidence="3" id="KW-1185">Reference proteome</keyword>
<feature type="region of interest" description="Disordered" evidence="1">
    <location>
        <begin position="1"/>
        <end position="22"/>
    </location>
</feature>
<proteinExistence type="predicted"/>